<feature type="domain" description="Fibronectin type-III" evidence="5">
    <location>
        <begin position="690"/>
        <end position="790"/>
    </location>
</feature>
<dbReference type="Gene3D" id="2.60.40.10">
    <property type="entry name" value="Immunoglobulins"/>
    <property type="match status" value="3"/>
</dbReference>
<dbReference type="PANTHER" id="PTHR11348">
    <property type="entry name" value="CONNECTIVE TISSUE GROWTH FACTOR-RELATED"/>
    <property type="match status" value="1"/>
</dbReference>
<dbReference type="InterPro" id="IPR036116">
    <property type="entry name" value="FN3_sf"/>
</dbReference>
<feature type="domain" description="Fibronectin type-III" evidence="5">
    <location>
        <begin position="589"/>
        <end position="686"/>
    </location>
</feature>
<evidence type="ECO:0000256" key="2">
    <source>
        <dbReference type="SAM" id="Phobius"/>
    </source>
</evidence>
<keyword evidence="2" id="KW-0812">Transmembrane</keyword>
<evidence type="ECO:0000259" key="5">
    <source>
        <dbReference type="PROSITE" id="PS50853"/>
    </source>
</evidence>
<evidence type="ECO:0000256" key="1">
    <source>
        <dbReference type="ARBA" id="ARBA00022729"/>
    </source>
</evidence>
<dbReference type="Proteomes" id="UP000494040">
    <property type="component" value="Unassembled WGS sequence"/>
</dbReference>
<dbReference type="GO" id="GO:0007155">
    <property type="term" value="P:cell adhesion"/>
    <property type="evidence" value="ECO:0007669"/>
    <property type="project" value="TreeGrafter"/>
</dbReference>
<keyword evidence="2" id="KW-1133">Transmembrane helix</keyword>
<dbReference type="CDD" id="cd00063">
    <property type="entry name" value="FN3"/>
    <property type="match status" value="3"/>
</dbReference>
<reference evidence="6" key="1">
    <citation type="submission" date="2022-01" db="UniProtKB">
        <authorList>
            <consortium name="EnsemblMetazoa"/>
        </authorList>
    </citation>
    <scope>IDENTIFICATION</scope>
</reference>
<dbReference type="InterPro" id="IPR013783">
    <property type="entry name" value="Ig-like_fold"/>
</dbReference>
<dbReference type="EnsemblMetazoa" id="XM_014384387.2">
    <property type="protein sequence ID" value="XP_014239873.1"/>
    <property type="gene ID" value="LOC106661155"/>
</dbReference>
<dbReference type="PANTHER" id="PTHR11348:SF34">
    <property type="entry name" value="EPIDERMAL CELL SURFACE RECEPTOR-RELATED"/>
    <property type="match status" value="1"/>
</dbReference>
<protein>
    <recommendedName>
        <fullName evidence="8">Epidermal cell surface receptor</fullName>
    </recommendedName>
</protein>
<feature type="domain" description="Fibronectin type-III" evidence="5">
    <location>
        <begin position="473"/>
        <end position="579"/>
    </location>
</feature>
<feature type="signal peptide" evidence="3">
    <location>
        <begin position="1"/>
        <end position="17"/>
    </location>
</feature>
<evidence type="ECO:0000313" key="6">
    <source>
        <dbReference type="EnsemblMetazoa" id="XP_014239873.1"/>
    </source>
</evidence>
<sequence>MALILWFLLLTASSSLAQSLPAADKGGGGKARALGESGNLTQVEKALDDVSMEEDGMPASCTEGQVVEHGCDEKCVCVEGKLNCTQRCAPPLVRSILGTTDPKCVLKPTSDKCCSSLVCSNSDNEATSTATAKVCTFKNETYKYGDVFHDGCSSTCNCMENGEVTCKPRCPSNNRTAISDRCLSVADTKDPCCKILYCDVNIDDMSVDEILEYFKLVSAVPSNATSVLLNLDKMTYVDNVEAEVSEDEKTWTPAKTIGHQVVDLTPGKTYYFRVIINGLVSNVVSTTTPSMNTDSSKCLYKGNTYKIGEEFHDGCTALCACFKTGIECATIECPTDFGLDVLDPQCLSWETKPHDFVPNPPHCCPETVICTNNGSCTYKDELFDNWADIPDKLTGCEEKCYCENGKVNCRPRCLPVPNSPPSDLPCSPNDAILTHTPGEDNCCLQWTCGAKQNAAPPRRPMPGFPIHPSQHDPNGIVVHTLEAVDENNVRLIFSVPLVLVGLHGRVELRYTSDKENSDPSTWEQKVFAPANDLIATSELQFELDDLQPDTEYKIKITVVMRDIENSPASKILVVKTPPAASAATVPPMIPVEPDLRVTKVNSSWAVLEWRKFTEDELHFIDGVQLRYKEINGKVYQATPLIHRAVTSYTLEGLKPDSQYEIGIFFIPFPGQTTELQAQKTVHVSTTIENDPYKFELMLDVHHIKSTTVEISWTGVPYPEDKYVNIFRAIYQYEGGREYMNTFKVAKRDSPASTLIQGLKPDTRYRLWLEAYLTNGRIKKSNVKDFTTKQGVVSSGDVRQGKLEGSPLSEANDYYGPLIGVSILAAIAILTALGLLVVIARKHGHNKAPITAAVQRKSVPHTAAYDNPSYKTCESDISNGGKSITIEES</sequence>
<feature type="transmembrane region" description="Helical" evidence="2">
    <location>
        <begin position="813"/>
        <end position="838"/>
    </location>
</feature>
<dbReference type="OrthoDB" id="6022609at2759"/>
<dbReference type="CTD" id="40861"/>
<keyword evidence="7" id="KW-1185">Reference proteome</keyword>
<dbReference type="AlphaFoldDB" id="A0A8I6R6H8"/>
<dbReference type="InterPro" id="IPR003961">
    <property type="entry name" value="FN3_dom"/>
</dbReference>
<organism evidence="6 7">
    <name type="scientific">Cimex lectularius</name>
    <name type="common">Bed bug</name>
    <name type="synonym">Acanthia lectularia</name>
    <dbReference type="NCBI Taxonomy" id="79782"/>
    <lineage>
        <taxon>Eukaryota</taxon>
        <taxon>Metazoa</taxon>
        <taxon>Ecdysozoa</taxon>
        <taxon>Arthropoda</taxon>
        <taxon>Hexapoda</taxon>
        <taxon>Insecta</taxon>
        <taxon>Pterygota</taxon>
        <taxon>Neoptera</taxon>
        <taxon>Paraneoptera</taxon>
        <taxon>Hemiptera</taxon>
        <taxon>Heteroptera</taxon>
        <taxon>Panheteroptera</taxon>
        <taxon>Cimicomorpha</taxon>
        <taxon>Cimicidae</taxon>
        <taxon>Cimex</taxon>
    </lineage>
</organism>
<dbReference type="GO" id="GO:0045597">
    <property type="term" value="P:positive regulation of cell differentiation"/>
    <property type="evidence" value="ECO:0007669"/>
    <property type="project" value="TreeGrafter"/>
</dbReference>
<feature type="domain" description="VWFC" evidence="4">
    <location>
        <begin position="296"/>
        <end position="371"/>
    </location>
</feature>
<dbReference type="GO" id="GO:0005178">
    <property type="term" value="F:integrin binding"/>
    <property type="evidence" value="ECO:0007669"/>
    <property type="project" value="TreeGrafter"/>
</dbReference>
<accession>A0A8I6R6H8</accession>
<keyword evidence="2" id="KW-0472">Membrane</keyword>
<dbReference type="InterPro" id="IPR001007">
    <property type="entry name" value="VWF_dom"/>
</dbReference>
<evidence type="ECO:0000256" key="3">
    <source>
        <dbReference type="SAM" id="SignalP"/>
    </source>
</evidence>
<evidence type="ECO:0008006" key="8">
    <source>
        <dbReference type="Google" id="ProtNLM"/>
    </source>
</evidence>
<dbReference type="RefSeq" id="XP_014239873.1">
    <property type="nucleotide sequence ID" value="XM_014384387.2"/>
</dbReference>
<dbReference type="SMART" id="SM00214">
    <property type="entry name" value="VWC"/>
    <property type="match status" value="2"/>
</dbReference>
<dbReference type="SMART" id="SM00060">
    <property type="entry name" value="FN3"/>
    <property type="match status" value="4"/>
</dbReference>
<feature type="chain" id="PRO_5035190923" description="Epidermal cell surface receptor" evidence="3">
    <location>
        <begin position="18"/>
        <end position="888"/>
    </location>
</feature>
<dbReference type="PROSITE" id="PS50853">
    <property type="entry name" value="FN3"/>
    <property type="match status" value="3"/>
</dbReference>
<dbReference type="GeneID" id="106661155"/>
<dbReference type="Pfam" id="PF00041">
    <property type="entry name" value="fn3"/>
    <property type="match status" value="1"/>
</dbReference>
<dbReference type="InterPro" id="IPR050941">
    <property type="entry name" value="CCN"/>
</dbReference>
<evidence type="ECO:0000259" key="4">
    <source>
        <dbReference type="PROSITE" id="PS50184"/>
    </source>
</evidence>
<evidence type="ECO:0000313" key="7">
    <source>
        <dbReference type="Proteomes" id="UP000494040"/>
    </source>
</evidence>
<dbReference type="GO" id="GO:0005615">
    <property type="term" value="C:extracellular space"/>
    <property type="evidence" value="ECO:0007669"/>
    <property type="project" value="TreeGrafter"/>
</dbReference>
<keyword evidence="1 3" id="KW-0732">Signal</keyword>
<dbReference type="SUPFAM" id="SSF49265">
    <property type="entry name" value="Fibronectin type III"/>
    <property type="match status" value="2"/>
</dbReference>
<name>A0A8I6R6H8_CIMLE</name>
<proteinExistence type="predicted"/>
<dbReference type="PROSITE" id="PS50184">
    <property type="entry name" value="VWFC_2"/>
    <property type="match status" value="1"/>
</dbReference>